<dbReference type="PIRSF" id="PIRSF036466">
    <property type="entry name" value="UCP036466"/>
    <property type="match status" value="1"/>
</dbReference>
<evidence type="ECO:0000256" key="3">
    <source>
        <dbReference type="ARBA" id="ARBA00022989"/>
    </source>
</evidence>
<keyword evidence="2 5" id="KW-0812">Transmembrane</keyword>
<evidence type="ECO:0000313" key="7">
    <source>
        <dbReference type="Proteomes" id="UP001305521"/>
    </source>
</evidence>
<evidence type="ECO:0000256" key="4">
    <source>
        <dbReference type="ARBA" id="ARBA00023136"/>
    </source>
</evidence>
<dbReference type="EMBL" id="CP137852">
    <property type="protein sequence ID" value="WPB86496.1"/>
    <property type="molecule type" value="Genomic_DNA"/>
</dbReference>
<keyword evidence="4 5" id="KW-0472">Membrane</keyword>
<proteinExistence type="inferred from homology"/>
<keyword evidence="1 5" id="KW-1003">Cell membrane</keyword>
<accession>A0ABZ0PMN7</accession>
<dbReference type="Proteomes" id="UP001305521">
    <property type="component" value="Chromosome"/>
</dbReference>
<sequence>MLAWAMIFLLVALIAGALGFGGVASPSDGTARLMFFVFLTLFALALVTGAGHEL</sequence>
<keyword evidence="3 5" id="KW-1133">Transmembrane helix</keyword>
<keyword evidence="7" id="KW-1185">Reference proteome</keyword>
<evidence type="ECO:0000256" key="1">
    <source>
        <dbReference type="ARBA" id="ARBA00022475"/>
    </source>
</evidence>
<dbReference type="Pfam" id="PF07043">
    <property type="entry name" value="DUF1328"/>
    <property type="match status" value="1"/>
</dbReference>
<gene>
    <name evidence="6" type="ORF">R9Z33_06370</name>
</gene>
<feature type="transmembrane region" description="Helical" evidence="5">
    <location>
        <begin position="29"/>
        <end position="50"/>
    </location>
</feature>
<protein>
    <recommendedName>
        <fullName evidence="5">UPF0391 membrane protein R9Z33_06370</fullName>
    </recommendedName>
</protein>
<evidence type="ECO:0000256" key="2">
    <source>
        <dbReference type="ARBA" id="ARBA00022692"/>
    </source>
</evidence>
<dbReference type="InterPro" id="IPR009760">
    <property type="entry name" value="DUF1328"/>
</dbReference>
<comment type="similarity">
    <text evidence="5">Belongs to the UPF0391 family.</text>
</comment>
<comment type="subcellular location">
    <subcellularLocation>
        <location evidence="5">Cell membrane</location>
        <topology evidence="5">Single-pass membrane protein</topology>
    </subcellularLocation>
</comment>
<dbReference type="HAMAP" id="MF_01361">
    <property type="entry name" value="UPF0391"/>
    <property type="match status" value="1"/>
</dbReference>
<reference evidence="6 7" key="1">
    <citation type="submission" date="2023-11" db="EMBL/GenBank/DDBJ databases">
        <title>Arctic aerobic anoxygenic photoheterotroph Sediminicoccus rosea KRV36 adapts its photosynthesis to long days of polar summer.</title>
        <authorList>
            <person name="Tomasch J."/>
            <person name="Kopejtka K."/>
            <person name="Bily T."/>
            <person name="Gardiner A.T."/>
            <person name="Gardian Z."/>
            <person name="Shivaramu S."/>
            <person name="Koblizek M."/>
            <person name="Engelhardt F."/>
            <person name="Kaftan D."/>
        </authorList>
    </citation>
    <scope>NUCLEOTIDE SEQUENCE [LARGE SCALE GENOMIC DNA]</scope>
    <source>
        <strain evidence="6 7">R-30</strain>
    </source>
</reference>
<evidence type="ECO:0000313" key="6">
    <source>
        <dbReference type="EMBL" id="WPB86496.1"/>
    </source>
</evidence>
<evidence type="ECO:0000256" key="5">
    <source>
        <dbReference type="HAMAP-Rule" id="MF_01361"/>
    </source>
</evidence>
<name>A0ABZ0PMN7_9PROT</name>
<organism evidence="6 7">
    <name type="scientific">Sediminicoccus rosea</name>
    <dbReference type="NCBI Taxonomy" id="1225128"/>
    <lineage>
        <taxon>Bacteria</taxon>
        <taxon>Pseudomonadati</taxon>
        <taxon>Pseudomonadota</taxon>
        <taxon>Alphaproteobacteria</taxon>
        <taxon>Acetobacterales</taxon>
        <taxon>Roseomonadaceae</taxon>
        <taxon>Sediminicoccus</taxon>
    </lineage>
</organism>